<proteinExistence type="predicted"/>
<dbReference type="InterPro" id="IPR013762">
    <property type="entry name" value="Integrase-like_cat_sf"/>
</dbReference>
<accession>A0ABQ8KTA0</accession>
<keyword evidence="1" id="KW-0233">DNA recombination</keyword>
<dbReference type="RefSeq" id="XP_047783360.1">
    <property type="nucleotide sequence ID" value="XM_047921324.1"/>
</dbReference>
<gene>
    <name evidence="2" type="ORF">C8Q71DRAFT_719910</name>
</gene>
<protein>
    <recommendedName>
        <fullName evidence="4">DNA breaking-rejoining enzyme</fullName>
    </recommendedName>
</protein>
<sequence>MPPQCLIPDRALSILAETQSSVPTQEIEDDHEAEVESLVSGIDLDDRMEQSASTGTHYLREASSVFKKQKLDQTVMSDNLKKASANVVVDNTLNEYRRLRLSTIDSLWDQFKSFCAELGFVDDAQVMDKYAQDIPEGLPSWIAVWIMNNRRMTWTSIPASRRIPAFPVLSNATAQKMRAAISHKFGRDFGFGEQPWSQNAATGTFSGNPSLSVVVSQYMISLQRRKLWEFNIKYSTDRRRTTSRKRKAEHPEDWAGYRVLHHSPLYPNQEQPWLCPVRAFAKWWQLCGEMNIERTGYIFRKRVGRDGSNDNFVQCFRNNLVDILIDPRPYGTHSFRRGGCQYLAMVKRWPIRDICTWGGWAENFDNPSTIFKYLMSWVDTPLLERKDYFNPKRATADTCHQCGRTCTCA</sequence>
<name>A0ABQ8KTA0_9APHY</name>
<evidence type="ECO:0000313" key="3">
    <source>
        <dbReference type="Proteomes" id="UP000814176"/>
    </source>
</evidence>
<evidence type="ECO:0000256" key="1">
    <source>
        <dbReference type="ARBA" id="ARBA00023172"/>
    </source>
</evidence>
<dbReference type="Proteomes" id="UP000814176">
    <property type="component" value="Unassembled WGS sequence"/>
</dbReference>
<dbReference type="EMBL" id="JADCUA010000002">
    <property type="protein sequence ID" value="KAH9842313.1"/>
    <property type="molecule type" value="Genomic_DNA"/>
</dbReference>
<organism evidence="2 3">
    <name type="scientific">Rhodofomes roseus</name>
    <dbReference type="NCBI Taxonomy" id="34475"/>
    <lineage>
        <taxon>Eukaryota</taxon>
        <taxon>Fungi</taxon>
        <taxon>Dikarya</taxon>
        <taxon>Basidiomycota</taxon>
        <taxon>Agaricomycotina</taxon>
        <taxon>Agaricomycetes</taxon>
        <taxon>Polyporales</taxon>
        <taxon>Rhodofomes</taxon>
    </lineage>
</organism>
<dbReference type="Gene3D" id="1.10.443.10">
    <property type="entry name" value="Intergrase catalytic core"/>
    <property type="match status" value="1"/>
</dbReference>
<keyword evidence="3" id="KW-1185">Reference proteome</keyword>
<dbReference type="SUPFAM" id="SSF56349">
    <property type="entry name" value="DNA breaking-rejoining enzymes"/>
    <property type="match status" value="1"/>
</dbReference>
<dbReference type="InterPro" id="IPR011010">
    <property type="entry name" value="DNA_brk_join_enz"/>
</dbReference>
<evidence type="ECO:0000313" key="2">
    <source>
        <dbReference type="EMBL" id="KAH9842313.1"/>
    </source>
</evidence>
<dbReference type="GeneID" id="72002056"/>
<reference evidence="2 3" key="1">
    <citation type="journal article" date="2021" name="Environ. Microbiol.">
        <title>Gene family expansions and transcriptome signatures uncover fungal adaptations to wood decay.</title>
        <authorList>
            <person name="Hage H."/>
            <person name="Miyauchi S."/>
            <person name="Viragh M."/>
            <person name="Drula E."/>
            <person name="Min B."/>
            <person name="Chaduli D."/>
            <person name="Navarro D."/>
            <person name="Favel A."/>
            <person name="Norest M."/>
            <person name="Lesage-Meessen L."/>
            <person name="Balint B."/>
            <person name="Merenyi Z."/>
            <person name="de Eugenio L."/>
            <person name="Morin E."/>
            <person name="Martinez A.T."/>
            <person name="Baldrian P."/>
            <person name="Stursova M."/>
            <person name="Martinez M.J."/>
            <person name="Novotny C."/>
            <person name="Magnuson J.K."/>
            <person name="Spatafora J.W."/>
            <person name="Maurice S."/>
            <person name="Pangilinan J."/>
            <person name="Andreopoulos W."/>
            <person name="LaButti K."/>
            <person name="Hundley H."/>
            <person name="Na H."/>
            <person name="Kuo A."/>
            <person name="Barry K."/>
            <person name="Lipzen A."/>
            <person name="Henrissat B."/>
            <person name="Riley R."/>
            <person name="Ahrendt S."/>
            <person name="Nagy L.G."/>
            <person name="Grigoriev I.V."/>
            <person name="Martin F."/>
            <person name="Rosso M.N."/>
        </authorList>
    </citation>
    <scope>NUCLEOTIDE SEQUENCE [LARGE SCALE GENOMIC DNA]</scope>
    <source>
        <strain evidence="2 3">CIRM-BRFM 1785</strain>
    </source>
</reference>
<comment type="caution">
    <text evidence="2">The sequence shown here is derived from an EMBL/GenBank/DDBJ whole genome shotgun (WGS) entry which is preliminary data.</text>
</comment>
<evidence type="ECO:0008006" key="4">
    <source>
        <dbReference type="Google" id="ProtNLM"/>
    </source>
</evidence>